<reference evidence="1 2" key="1">
    <citation type="submission" date="2023-02" db="EMBL/GenBank/DDBJ databases">
        <title>LHISI_Scaffold_Assembly.</title>
        <authorList>
            <person name="Stuart O.P."/>
            <person name="Cleave R."/>
            <person name="Magrath M.J.L."/>
            <person name="Mikheyev A.S."/>
        </authorList>
    </citation>
    <scope>NUCLEOTIDE SEQUENCE [LARGE SCALE GENOMIC DNA]</scope>
    <source>
        <strain evidence="1">Daus_M_001</strain>
        <tissue evidence="1">Leg muscle</tissue>
    </source>
</reference>
<proteinExistence type="predicted"/>
<protein>
    <submittedName>
        <fullName evidence="1">Uncharacterized protein</fullName>
    </submittedName>
</protein>
<organism evidence="1 2">
    <name type="scientific">Dryococelus australis</name>
    <dbReference type="NCBI Taxonomy" id="614101"/>
    <lineage>
        <taxon>Eukaryota</taxon>
        <taxon>Metazoa</taxon>
        <taxon>Ecdysozoa</taxon>
        <taxon>Arthropoda</taxon>
        <taxon>Hexapoda</taxon>
        <taxon>Insecta</taxon>
        <taxon>Pterygota</taxon>
        <taxon>Neoptera</taxon>
        <taxon>Polyneoptera</taxon>
        <taxon>Phasmatodea</taxon>
        <taxon>Verophasmatodea</taxon>
        <taxon>Anareolatae</taxon>
        <taxon>Phasmatidae</taxon>
        <taxon>Eurycanthinae</taxon>
        <taxon>Dryococelus</taxon>
    </lineage>
</organism>
<evidence type="ECO:0000313" key="1">
    <source>
        <dbReference type="EMBL" id="KAJ8877735.1"/>
    </source>
</evidence>
<name>A0ABQ9H0F5_9NEOP</name>
<keyword evidence="2" id="KW-1185">Reference proteome</keyword>
<comment type="caution">
    <text evidence="1">The sequence shown here is derived from an EMBL/GenBank/DDBJ whole genome shotgun (WGS) entry which is preliminary data.</text>
</comment>
<accession>A0ABQ9H0F5</accession>
<dbReference type="Proteomes" id="UP001159363">
    <property type="component" value="Chromosome 7"/>
</dbReference>
<gene>
    <name evidence="1" type="ORF">PR048_022190</name>
</gene>
<dbReference type="EMBL" id="JARBHB010000008">
    <property type="protein sequence ID" value="KAJ8877735.1"/>
    <property type="molecule type" value="Genomic_DNA"/>
</dbReference>
<evidence type="ECO:0000313" key="2">
    <source>
        <dbReference type="Proteomes" id="UP001159363"/>
    </source>
</evidence>
<sequence length="133" mass="14916">MHMVKQMFVPGVMMEGAATCCFVCDKEVAGSGVLLLMGQTLHSHTGLPTKIGQLLGEEFVVVVQTEDVLCRRCEVLLNHLDLLEVEMVVVKRQLTAFLQAKYQLSYEPSGVFIARHSSHHKRCLCLSRLLLFK</sequence>